<organism evidence="3 4">
    <name type="scientific">Thiothrix nivea (strain ATCC 35100 / DSM 5205 / JP2)</name>
    <dbReference type="NCBI Taxonomy" id="870187"/>
    <lineage>
        <taxon>Bacteria</taxon>
        <taxon>Pseudomonadati</taxon>
        <taxon>Pseudomonadota</taxon>
        <taxon>Gammaproteobacteria</taxon>
        <taxon>Thiotrichales</taxon>
        <taxon>Thiotrichaceae</taxon>
        <taxon>Thiothrix</taxon>
    </lineage>
</organism>
<reference evidence="4" key="1">
    <citation type="journal article" date="2011" name="Stand. Genomic Sci.">
        <title>Genome sequence of the filamentous, gliding Thiothrix nivea neotype strain (JP2(T)).</title>
        <authorList>
            <person name="Lapidus A."/>
            <person name="Nolan M."/>
            <person name="Lucas S."/>
            <person name="Glavina Del Rio T."/>
            <person name="Tice H."/>
            <person name="Cheng J.F."/>
            <person name="Tapia R."/>
            <person name="Han C."/>
            <person name="Goodwin L."/>
            <person name="Pitluck S."/>
            <person name="Liolios K."/>
            <person name="Pagani I."/>
            <person name="Ivanova N."/>
            <person name="Huntemann M."/>
            <person name="Mavromatis K."/>
            <person name="Mikhailova N."/>
            <person name="Pati A."/>
            <person name="Chen A."/>
            <person name="Palaniappan K."/>
            <person name="Land M."/>
            <person name="Brambilla E.M."/>
            <person name="Rohde M."/>
            <person name="Abt B."/>
            <person name="Verbarg S."/>
            <person name="Goker M."/>
            <person name="Bristow J."/>
            <person name="Eisen J.A."/>
            <person name="Markowitz V."/>
            <person name="Hugenholtz P."/>
            <person name="Kyrpides N.C."/>
            <person name="Klenk H.P."/>
            <person name="Woyke T."/>
        </authorList>
    </citation>
    <scope>NUCLEOTIDE SEQUENCE [LARGE SCALE GENOMIC DNA]</scope>
    <source>
        <strain evidence="4">ATCC 35100 / DSM 5205 / JP2</strain>
    </source>
</reference>
<sequence precursor="true">MKNRGGIMLVAMLPVCVMFPALATEVTKPADTSNTADTQGAEKPDISLDGDIQSEVSPKPDAISFSDAVKAMEAPEKGEFAKALEASEQAGQGVNASPVPFCTEAFRSVSIGGGGGGNACAEPDPQRQAEKDELLKQIGEMKPADMVSSLVDLELRLRQLEANRNTIKAPFKVVDNNGRVILSVTTDNQGSDYLVMGEQGKPSILLQRNGEYARLSARISADNRAYLNADTATGASAAAEHNHFASGVGTSALGGSGLFIRQVQGQAALPAAEIAALPGKKVALRLYNEQGKAVVSAGMNPAAGGAGTVRTANTKGENVAFMGTTSEGENGAVGVAKNGKDVVAMLAEPRLVAVYNDTGAPIVSMGKSDKSDGGNLTTRDPAGEGVFSAGYNSAVGGGDACVYRAKRQNTFCLGIGLPGMMGTMGN</sequence>
<dbReference type="Proteomes" id="UP000005317">
    <property type="component" value="Unassembled WGS sequence"/>
</dbReference>
<accession>A0A656HJF3</accession>
<feature type="signal peptide" evidence="2">
    <location>
        <begin position="1"/>
        <end position="23"/>
    </location>
</feature>
<dbReference type="EMBL" id="JH651384">
    <property type="protein sequence ID" value="EIJ35520.1"/>
    <property type="molecule type" value="Genomic_DNA"/>
</dbReference>
<evidence type="ECO:0000256" key="2">
    <source>
        <dbReference type="SAM" id="SignalP"/>
    </source>
</evidence>
<protein>
    <submittedName>
        <fullName evidence="3">Uncharacterized protein</fullName>
    </submittedName>
</protein>
<name>A0A656HJF3_THINJ</name>
<keyword evidence="2" id="KW-0732">Signal</keyword>
<keyword evidence="4" id="KW-1185">Reference proteome</keyword>
<dbReference type="AlphaFoldDB" id="A0A656HJF3"/>
<feature type="region of interest" description="Disordered" evidence="1">
    <location>
        <begin position="28"/>
        <end position="60"/>
    </location>
</feature>
<gene>
    <name evidence="3" type="ORF">Thini_2994</name>
</gene>
<proteinExistence type="predicted"/>
<feature type="chain" id="PRO_5025038073" evidence="2">
    <location>
        <begin position="24"/>
        <end position="426"/>
    </location>
</feature>
<evidence type="ECO:0000313" key="4">
    <source>
        <dbReference type="Proteomes" id="UP000005317"/>
    </source>
</evidence>
<evidence type="ECO:0000313" key="3">
    <source>
        <dbReference type="EMBL" id="EIJ35520.1"/>
    </source>
</evidence>
<evidence type="ECO:0000256" key="1">
    <source>
        <dbReference type="SAM" id="MobiDB-lite"/>
    </source>
</evidence>